<organism evidence="2 3">
    <name type="scientific">Chitinophaga dinghuensis</name>
    <dbReference type="NCBI Taxonomy" id="1539050"/>
    <lineage>
        <taxon>Bacteria</taxon>
        <taxon>Pseudomonadati</taxon>
        <taxon>Bacteroidota</taxon>
        <taxon>Chitinophagia</taxon>
        <taxon>Chitinophagales</taxon>
        <taxon>Chitinophagaceae</taxon>
        <taxon>Chitinophaga</taxon>
    </lineage>
</organism>
<dbReference type="Proteomes" id="UP000249819">
    <property type="component" value="Unassembled WGS sequence"/>
</dbReference>
<dbReference type="RefSeq" id="WP_111594798.1">
    <property type="nucleotide sequence ID" value="NZ_QLMA01000009.1"/>
</dbReference>
<proteinExistence type="predicted"/>
<accession>A0A327VPF0</accession>
<dbReference type="OrthoDB" id="670479at2"/>
<keyword evidence="3" id="KW-1185">Reference proteome</keyword>
<sequence length="114" mass="12660">MKKITILIACLFFGSVSFAQISGNTISIMTSVYIYSSSNAILFRLTKGPCLVTHYEIRAKVAEGYFKALNLNAIPQNNQCITTNNAKAWLSLAEEHLPKDGRLPTWVDLIPKNP</sequence>
<evidence type="ECO:0000313" key="2">
    <source>
        <dbReference type="EMBL" id="RAJ75646.1"/>
    </source>
</evidence>
<dbReference type="EMBL" id="QLMA01000009">
    <property type="protein sequence ID" value="RAJ75646.1"/>
    <property type="molecule type" value="Genomic_DNA"/>
</dbReference>
<comment type="caution">
    <text evidence="2">The sequence shown here is derived from an EMBL/GenBank/DDBJ whole genome shotgun (WGS) entry which is preliminary data.</text>
</comment>
<gene>
    <name evidence="2" type="ORF">CLV59_109260</name>
</gene>
<name>A0A327VPF0_9BACT</name>
<reference evidence="2 3" key="1">
    <citation type="submission" date="2018-06" db="EMBL/GenBank/DDBJ databases">
        <title>Genomic Encyclopedia of Archaeal and Bacterial Type Strains, Phase II (KMG-II): from individual species to whole genera.</title>
        <authorList>
            <person name="Goeker M."/>
        </authorList>
    </citation>
    <scope>NUCLEOTIDE SEQUENCE [LARGE SCALE GENOMIC DNA]</scope>
    <source>
        <strain evidence="2 3">DSM 29821</strain>
    </source>
</reference>
<feature type="chain" id="PRO_5016363538" evidence="1">
    <location>
        <begin position="20"/>
        <end position="114"/>
    </location>
</feature>
<dbReference type="AlphaFoldDB" id="A0A327VPF0"/>
<keyword evidence="1" id="KW-0732">Signal</keyword>
<feature type="signal peptide" evidence="1">
    <location>
        <begin position="1"/>
        <end position="19"/>
    </location>
</feature>
<evidence type="ECO:0000256" key="1">
    <source>
        <dbReference type="SAM" id="SignalP"/>
    </source>
</evidence>
<evidence type="ECO:0000313" key="3">
    <source>
        <dbReference type="Proteomes" id="UP000249819"/>
    </source>
</evidence>
<protein>
    <submittedName>
        <fullName evidence="2">Uncharacterized protein</fullName>
    </submittedName>
</protein>